<organism evidence="2 3">
    <name type="scientific">Streptomyces vastus</name>
    <dbReference type="NCBI Taxonomy" id="285451"/>
    <lineage>
        <taxon>Bacteria</taxon>
        <taxon>Bacillati</taxon>
        <taxon>Actinomycetota</taxon>
        <taxon>Actinomycetes</taxon>
        <taxon>Kitasatosporales</taxon>
        <taxon>Streptomycetaceae</taxon>
        <taxon>Streptomyces</taxon>
    </lineage>
</organism>
<protein>
    <recommendedName>
        <fullName evidence="4">Lipoprotein</fullName>
    </recommendedName>
</protein>
<evidence type="ECO:0000256" key="1">
    <source>
        <dbReference type="SAM" id="MobiDB-lite"/>
    </source>
</evidence>
<evidence type="ECO:0000313" key="3">
    <source>
        <dbReference type="Proteomes" id="UP001500151"/>
    </source>
</evidence>
<name>A0ABN3Q9Q7_9ACTN</name>
<evidence type="ECO:0000313" key="2">
    <source>
        <dbReference type="EMBL" id="GAA2619644.1"/>
    </source>
</evidence>
<keyword evidence="3" id="KW-1185">Reference proteome</keyword>
<feature type="region of interest" description="Disordered" evidence="1">
    <location>
        <begin position="24"/>
        <end position="96"/>
    </location>
</feature>
<evidence type="ECO:0008006" key="4">
    <source>
        <dbReference type="Google" id="ProtNLM"/>
    </source>
</evidence>
<dbReference type="Proteomes" id="UP001500151">
    <property type="component" value="Unassembled WGS sequence"/>
</dbReference>
<feature type="compositionally biased region" description="Low complexity" evidence="1">
    <location>
        <begin position="65"/>
        <end position="92"/>
    </location>
</feature>
<sequence length="213" mass="21596">MLDLRGVSVMAVMGGILVLTGCEDSSGSHAGSGAPSTSPSVNASASAGAPSHVPADTTPSAFAGTTPTPSRTSAAPARVTTSPTPAGTAASPDRSGCHNLTATDAVKAAVTLAYQRSFPRFTHIQPVPGQFFYGQCGGVRYAATRFESAPGATYEELVSMQDEGGATKYFRSTSAGNWSYVASDGFPRGPQGCGDVPQIPEALAALWGNCSVM</sequence>
<reference evidence="2 3" key="1">
    <citation type="journal article" date="2019" name="Int. J. Syst. Evol. Microbiol.">
        <title>The Global Catalogue of Microorganisms (GCM) 10K type strain sequencing project: providing services to taxonomists for standard genome sequencing and annotation.</title>
        <authorList>
            <consortium name="The Broad Institute Genomics Platform"/>
            <consortium name="The Broad Institute Genome Sequencing Center for Infectious Disease"/>
            <person name="Wu L."/>
            <person name="Ma J."/>
        </authorList>
    </citation>
    <scope>NUCLEOTIDE SEQUENCE [LARGE SCALE GENOMIC DNA]</scope>
    <source>
        <strain evidence="2 3">JCM 4524</strain>
    </source>
</reference>
<accession>A0ABN3Q9Q7</accession>
<dbReference type="PROSITE" id="PS51257">
    <property type="entry name" value="PROKAR_LIPOPROTEIN"/>
    <property type="match status" value="1"/>
</dbReference>
<proteinExistence type="predicted"/>
<gene>
    <name evidence="2" type="ORF">GCM10010307_02390</name>
</gene>
<dbReference type="EMBL" id="BAAASJ010000002">
    <property type="protein sequence ID" value="GAA2619644.1"/>
    <property type="molecule type" value="Genomic_DNA"/>
</dbReference>
<feature type="compositionally biased region" description="Low complexity" evidence="1">
    <location>
        <begin position="25"/>
        <end position="40"/>
    </location>
</feature>
<comment type="caution">
    <text evidence="2">The sequence shown here is derived from an EMBL/GenBank/DDBJ whole genome shotgun (WGS) entry which is preliminary data.</text>
</comment>